<sequence>MTSISSSSSCHQCWVGLWTVPLLYGPSMRLSTTSHCWIGEGGRTTLWASFQVFL</sequence>
<dbReference type="HOGENOM" id="CLU_3051232_0_0_1"/>
<protein>
    <submittedName>
        <fullName evidence="1">Uncharacterized protein</fullName>
    </submittedName>
</protein>
<evidence type="ECO:0000313" key="1">
    <source>
        <dbReference type="EMBL" id="KIK16406.1"/>
    </source>
</evidence>
<keyword evidence="2" id="KW-1185">Reference proteome</keyword>
<name>A0A0C9YI93_9AGAM</name>
<gene>
    <name evidence="1" type="ORF">PISMIDRAFT_686334</name>
</gene>
<dbReference type="EMBL" id="KN833858">
    <property type="protein sequence ID" value="KIK16406.1"/>
    <property type="molecule type" value="Genomic_DNA"/>
</dbReference>
<dbReference type="Proteomes" id="UP000054018">
    <property type="component" value="Unassembled WGS sequence"/>
</dbReference>
<evidence type="ECO:0000313" key="2">
    <source>
        <dbReference type="Proteomes" id="UP000054018"/>
    </source>
</evidence>
<reference evidence="2" key="2">
    <citation type="submission" date="2015-01" db="EMBL/GenBank/DDBJ databases">
        <title>Evolutionary Origins and Diversification of the Mycorrhizal Mutualists.</title>
        <authorList>
            <consortium name="DOE Joint Genome Institute"/>
            <consortium name="Mycorrhizal Genomics Consortium"/>
            <person name="Kohler A."/>
            <person name="Kuo A."/>
            <person name="Nagy L.G."/>
            <person name="Floudas D."/>
            <person name="Copeland A."/>
            <person name="Barry K.W."/>
            <person name="Cichocki N."/>
            <person name="Veneault-Fourrey C."/>
            <person name="LaButti K."/>
            <person name="Lindquist E.A."/>
            <person name="Lipzen A."/>
            <person name="Lundell T."/>
            <person name="Morin E."/>
            <person name="Murat C."/>
            <person name="Riley R."/>
            <person name="Ohm R."/>
            <person name="Sun H."/>
            <person name="Tunlid A."/>
            <person name="Henrissat B."/>
            <person name="Grigoriev I.V."/>
            <person name="Hibbett D.S."/>
            <person name="Martin F."/>
        </authorList>
    </citation>
    <scope>NUCLEOTIDE SEQUENCE [LARGE SCALE GENOMIC DNA]</scope>
    <source>
        <strain evidence="2">441</strain>
    </source>
</reference>
<dbReference type="AlphaFoldDB" id="A0A0C9YI93"/>
<accession>A0A0C9YI93</accession>
<reference evidence="1 2" key="1">
    <citation type="submission" date="2014-04" db="EMBL/GenBank/DDBJ databases">
        <authorList>
            <consortium name="DOE Joint Genome Institute"/>
            <person name="Kuo A."/>
            <person name="Kohler A."/>
            <person name="Costa M.D."/>
            <person name="Nagy L.G."/>
            <person name="Floudas D."/>
            <person name="Copeland A."/>
            <person name="Barry K.W."/>
            <person name="Cichocki N."/>
            <person name="Veneault-Fourrey C."/>
            <person name="LaButti K."/>
            <person name="Lindquist E.A."/>
            <person name="Lipzen A."/>
            <person name="Lundell T."/>
            <person name="Morin E."/>
            <person name="Murat C."/>
            <person name="Sun H."/>
            <person name="Tunlid A."/>
            <person name="Henrissat B."/>
            <person name="Grigoriev I.V."/>
            <person name="Hibbett D.S."/>
            <person name="Martin F."/>
            <person name="Nordberg H.P."/>
            <person name="Cantor M.N."/>
            <person name="Hua S.X."/>
        </authorList>
    </citation>
    <scope>NUCLEOTIDE SEQUENCE [LARGE SCALE GENOMIC DNA]</scope>
    <source>
        <strain evidence="1 2">441</strain>
    </source>
</reference>
<proteinExistence type="predicted"/>
<organism evidence="1 2">
    <name type="scientific">Pisolithus microcarpus 441</name>
    <dbReference type="NCBI Taxonomy" id="765257"/>
    <lineage>
        <taxon>Eukaryota</taxon>
        <taxon>Fungi</taxon>
        <taxon>Dikarya</taxon>
        <taxon>Basidiomycota</taxon>
        <taxon>Agaricomycotina</taxon>
        <taxon>Agaricomycetes</taxon>
        <taxon>Agaricomycetidae</taxon>
        <taxon>Boletales</taxon>
        <taxon>Sclerodermatineae</taxon>
        <taxon>Pisolithaceae</taxon>
        <taxon>Pisolithus</taxon>
    </lineage>
</organism>